<protein>
    <recommendedName>
        <fullName evidence="9">Gamma-interferon-inducible lysosomal thiol reductase</fullName>
    </recommendedName>
</protein>
<sequence length="207" mass="23191">MFVSKVLLLIVGLSCISYSAQESQLKLVLYYEGLCPYCHDFIQEQLYPAYQALEGAFLIELIPLGWEVKTDDGWECQHGPDECFLNKVDACLISLKPPQLQLLGFINCNANSTSMELTVDETKDVVKQCAQENKLSWDDINKCVTDSGDALLLSYVDKQNKIDPPLPYVPHIRFNDIFDEDLEQSAREDLVSTVCGLLTGTKPSACN</sequence>
<dbReference type="OrthoDB" id="958254at2759"/>
<feature type="signal peptide" evidence="6">
    <location>
        <begin position="1"/>
        <end position="21"/>
    </location>
</feature>
<evidence type="ECO:0000256" key="1">
    <source>
        <dbReference type="ARBA" id="ARBA00004613"/>
    </source>
</evidence>
<keyword evidence="3" id="KW-0964">Secreted</keyword>
<reference evidence="7" key="1">
    <citation type="submission" date="2022-01" db="EMBL/GenBank/DDBJ databases">
        <authorList>
            <person name="King R."/>
        </authorList>
    </citation>
    <scope>NUCLEOTIDE SEQUENCE</scope>
</reference>
<evidence type="ECO:0000256" key="4">
    <source>
        <dbReference type="ARBA" id="ARBA00022729"/>
    </source>
</evidence>
<evidence type="ECO:0000313" key="7">
    <source>
        <dbReference type="EMBL" id="CAH1099218.1"/>
    </source>
</evidence>
<dbReference type="GO" id="GO:0005576">
    <property type="term" value="C:extracellular region"/>
    <property type="evidence" value="ECO:0007669"/>
    <property type="project" value="UniProtKB-SubCell"/>
</dbReference>
<name>A0A9P0CEF3_9CUCU</name>
<dbReference type="PANTHER" id="PTHR13234">
    <property type="entry name" value="GAMMA-INTERFERON INDUCIBLE LYSOSOMAL THIOL REDUCTASE GILT"/>
    <property type="match status" value="1"/>
</dbReference>
<dbReference type="Proteomes" id="UP001153636">
    <property type="component" value="Chromosome 1"/>
</dbReference>
<dbReference type="Pfam" id="PF03227">
    <property type="entry name" value="GILT"/>
    <property type="match status" value="1"/>
</dbReference>
<comment type="similarity">
    <text evidence="2">Belongs to the GILT family.</text>
</comment>
<keyword evidence="8" id="KW-1185">Reference proteome</keyword>
<dbReference type="PANTHER" id="PTHR13234:SF8">
    <property type="entry name" value="GAMMA-INTERFERON-INDUCIBLE LYSOSOMAL THIOL REDUCTASE"/>
    <property type="match status" value="1"/>
</dbReference>
<feature type="chain" id="PRO_5040218766" description="Gamma-interferon-inducible lysosomal thiol reductase" evidence="6">
    <location>
        <begin position="22"/>
        <end position="207"/>
    </location>
</feature>
<evidence type="ECO:0000256" key="2">
    <source>
        <dbReference type="ARBA" id="ARBA00005679"/>
    </source>
</evidence>
<gene>
    <name evidence="7" type="ORF">PSYICH_LOCUS1047</name>
</gene>
<dbReference type="GO" id="GO:0016671">
    <property type="term" value="F:oxidoreductase activity, acting on a sulfur group of donors, disulfide as acceptor"/>
    <property type="evidence" value="ECO:0007669"/>
    <property type="project" value="InterPro"/>
</dbReference>
<evidence type="ECO:0000313" key="8">
    <source>
        <dbReference type="Proteomes" id="UP001153636"/>
    </source>
</evidence>
<accession>A0A9P0CEF3</accession>
<evidence type="ECO:0000256" key="5">
    <source>
        <dbReference type="ARBA" id="ARBA00023180"/>
    </source>
</evidence>
<keyword evidence="5" id="KW-0325">Glycoprotein</keyword>
<dbReference type="EMBL" id="OV651813">
    <property type="protein sequence ID" value="CAH1099218.1"/>
    <property type="molecule type" value="Genomic_DNA"/>
</dbReference>
<keyword evidence="4 6" id="KW-0732">Signal</keyword>
<proteinExistence type="inferred from homology"/>
<comment type="subcellular location">
    <subcellularLocation>
        <location evidence="1">Secreted</location>
    </subcellularLocation>
</comment>
<organism evidence="7 8">
    <name type="scientific">Psylliodes chrysocephalus</name>
    <dbReference type="NCBI Taxonomy" id="3402493"/>
    <lineage>
        <taxon>Eukaryota</taxon>
        <taxon>Metazoa</taxon>
        <taxon>Ecdysozoa</taxon>
        <taxon>Arthropoda</taxon>
        <taxon>Hexapoda</taxon>
        <taxon>Insecta</taxon>
        <taxon>Pterygota</taxon>
        <taxon>Neoptera</taxon>
        <taxon>Endopterygota</taxon>
        <taxon>Coleoptera</taxon>
        <taxon>Polyphaga</taxon>
        <taxon>Cucujiformia</taxon>
        <taxon>Chrysomeloidea</taxon>
        <taxon>Chrysomelidae</taxon>
        <taxon>Galerucinae</taxon>
        <taxon>Alticini</taxon>
        <taxon>Psylliodes</taxon>
    </lineage>
</organism>
<dbReference type="InterPro" id="IPR004911">
    <property type="entry name" value="Interferon-induced_GILT"/>
</dbReference>
<evidence type="ECO:0000256" key="3">
    <source>
        <dbReference type="ARBA" id="ARBA00022525"/>
    </source>
</evidence>
<dbReference type="AlphaFoldDB" id="A0A9P0CEF3"/>
<evidence type="ECO:0008006" key="9">
    <source>
        <dbReference type="Google" id="ProtNLM"/>
    </source>
</evidence>
<evidence type="ECO:0000256" key="6">
    <source>
        <dbReference type="SAM" id="SignalP"/>
    </source>
</evidence>